<evidence type="ECO:0000259" key="1">
    <source>
        <dbReference type="Pfam" id="PF00501"/>
    </source>
</evidence>
<name>A0A5E4PYG5_9NEOP</name>
<dbReference type="EMBL" id="FZQP02000770">
    <property type="protein sequence ID" value="VVC90309.1"/>
    <property type="molecule type" value="Genomic_DNA"/>
</dbReference>
<reference evidence="2 3" key="1">
    <citation type="submission" date="2017-07" db="EMBL/GenBank/DDBJ databases">
        <authorList>
            <person name="Talla V."/>
            <person name="Backstrom N."/>
        </authorList>
    </citation>
    <scope>NUCLEOTIDE SEQUENCE [LARGE SCALE GENOMIC DNA]</scope>
</reference>
<evidence type="ECO:0000313" key="2">
    <source>
        <dbReference type="EMBL" id="VVC90309.1"/>
    </source>
</evidence>
<dbReference type="InterPro" id="IPR000873">
    <property type="entry name" value="AMP-dep_synth/lig_dom"/>
</dbReference>
<protein>
    <recommendedName>
        <fullName evidence="1">AMP-dependent synthetase/ligase domain-containing protein</fullName>
    </recommendedName>
</protein>
<sequence length="98" mass="11100">MAEKSNQVARVMQEHLGLKRGDVVCVFLPNCAEYVYTWLGLAKLAINEINDQLPKELKQFQLYGESAPGVTDLLAEMYKQPPEYPDVADKPQYLKNIA</sequence>
<proteinExistence type="predicted"/>
<accession>A0A5E4PYG5</accession>
<evidence type="ECO:0000313" key="3">
    <source>
        <dbReference type="Proteomes" id="UP000324832"/>
    </source>
</evidence>
<organism evidence="2 3">
    <name type="scientific">Leptidea sinapis</name>
    <dbReference type="NCBI Taxonomy" id="189913"/>
    <lineage>
        <taxon>Eukaryota</taxon>
        <taxon>Metazoa</taxon>
        <taxon>Ecdysozoa</taxon>
        <taxon>Arthropoda</taxon>
        <taxon>Hexapoda</taxon>
        <taxon>Insecta</taxon>
        <taxon>Pterygota</taxon>
        <taxon>Neoptera</taxon>
        <taxon>Endopterygota</taxon>
        <taxon>Lepidoptera</taxon>
        <taxon>Glossata</taxon>
        <taxon>Ditrysia</taxon>
        <taxon>Papilionoidea</taxon>
        <taxon>Pieridae</taxon>
        <taxon>Dismorphiinae</taxon>
        <taxon>Leptidea</taxon>
    </lineage>
</organism>
<dbReference type="Gene3D" id="3.40.50.12780">
    <property type="entry name" value="N-terminal domain of ligase-like"/>
    <property type="match status" value="1"/>
</dbReference>
<feature type="domain" description="AMP-dependent synthetase/ligase" evidence="1">
    <location>
        <begin position="2"/>
        <end position="46"/>
    </location>
</feature>
<dbReference type="SUPFAM" id="SSF56801">
    <property type="entry name" value="Acetyl-CoA synthetase-like"/>
    <property type="match status" value="1"/>
</dbReference>
<dbReference type="Proteomes" id="UP000324832">
    <property type="component" value="Unassembled WGS sequence"/>
</dbReference>
<dbReference type="AlphaFoldDB" id="A0A5E4PYG5"/>
<dbReference type="InterPro" id="IPR042099">
    <property type="entry name" value="ANL_N_sf"/>
</dbReference>
<gene>
    <name evidence="2" type="ORF">LSINAPIS_LOCUS3251</name>
</gene>
<keyword evidence="3" id="KW-1185">Reference proteome</keyword>
<dbReference type="Pfam" id="PF00501">
    <property type="entry name" value="AMP-binding"/>
    <property type="match status" value="1"/>
</dbReference>